<dbReference type="Proteomes" id="UP000053268">
    <property type="component" value="Unassembled WGS sequence"/>
</dbReference>
<dbReference type="PRINTS" id="PR00716">
    <property type="entry name" value="MPIPHPHTASE"/>
</dbReference>
<dbReference type="InterPro" id="IPR000751">
    <property type="entry name" value="MPI_Phosphatase"/>
</dbReference>
<gene>
    <name evidence="1" type="ORF">RR46_02538</name>
</gene>
<dbReference type="Gene3D" id="3.40.250.10">
    <property type="entry name" value="Rhodanese-like domain"/>
    <property type="match status" value="1"/>
</dbReference>
<name>A0A194Q3P0_PAPXU</name>
<dbReference type="STRING" id="66420.A0A194Q3P0"/>
<dbReference type="InterPro" id="IPR036873">
    <property type="entry name" value="Rhodanese-like_dom_sf"/>
</dbReference>
<dbReference type="GO" id="GO:1902751">
    <property type="term" value="P:positive regulation of cell cycle G2/M phase transition"/>
    <property type="evidence" value="ECO:0007669"/>
    <property type="project" value="InterPro"/>
</dbReference>
<dbReference type="EMBL" id="KQ459564">
    <property type="protein sequence ID" value="KPI99624.1"/>
    <property type="molecule type" value="Genomic_DNA"/>
</dbReference>
<dbReference type="AlphaFoldDB" id="A0A194Q3P0"/>
<proteinExistence type="predicted"/>
<sequence length="652" mass="72926">MTDVAALTYLRLITENFKINSGNSGKKRKQSEAISTNFKLKMNPHSLDFNTKQSPHNSPIATPKRRVLGELQNSPLYRPLNSPIMERITSPTIDRLKNSPLERNSPLIDRTKSPLTSRIDRVRRSSAKITRIFEERTKFKMSNKENQSPLMSETFMKLDMEEETRDCSFGETFQSLMCTEKVNNWSTAKFDFTDSLPQKTYDTKLNDIYVPQKDIETDLDTGFETLHDLEEEFDADNFDQCSKYEIISTDSPDIISKGRTSTRKISSKDFVFGAPLSDVEASTSFNKPNINATRMLNFEDEFPFTSPATKKSTISVKKSLKFNETPTKCDSLSISPSTKVRFPSESTASMESGFVSEFEEPFLELDEISNSPKMPNFNELLSGKIKENIITDEKYENKPIIRSISLNSKARVSLFSIKETQVNKSQKRCEVNELENGCNKRRKSNCGSPQIDRQRPVLQRAYSENNASIMSALARSVLEPDLIGDFSLPFALPLTSGDHADLKSISCDTLAALLQGEFDDSISQYQVHHQLTNIPTECNLASCVQTTEQRTKRTIPHSTTPRCISCMKDTAHSTRATPRSAQPDTPPCWTLVIVSSCVTTAPSPSRQPLCTGGTGTDLQLLDTGGTGTDLQLLDTGGTGTNLQRLDTVISDM</sequence>
<evidence type="ECO:0000313" key="1">
    <source>
        <dbReference type="EMBL" id="KPI99624.1"/>
    </source>
</evidence>
<evidence type="ECO:0000313" key="2">
    <source>
        <dbReference type="Proteomes" id="UP000053268"/>
    </source>
</evidence>
<organism evidence="1 2">
    <name type="scientific">Papilio xuthus</name>
    <name type="common">Asian swallowtail butterfly</name>
    <dbReference type="NCBI Taxonomy" id="66420"/>
    <lineage>
        <taxon>Eukaryota</taxon>
        <taxon>Metazoa</taxon>
        <taxon>Ecdysozoa</taxon>
        <taxon>Arthropoda</taxon>
        <taxon>Hexapoda</taxon>
        <taxon>Insecta</taxon>
        <taxon>Pterygota</taxon>
        <taxon>Neoptera</taxon>
        <taxon>Endopterygota</taxon>
        <taxon>Lepidoptera</taxon>
        <taxon>Glossata</taxon>
        <taxon>Ditrysia</taxon>
        <taxon>Papilionoidea</taxon>
        <taxon>Papilionidae</taxon>
        <taxon>Papilioninae</taxon>
        <taxon>Papilio</taxon>
    </lineage>
</organism>
<keyword evidence="2" id="KW-1185">Reference proteome</keyword>
<accession>A0A194Q3P0</accession>
<reference evidence="1 2" key="1">
    <citation type="journal article" date="2015" name="Nat. Commun.">
        <title>Outbred genome sequencing and CRISPR/Cas9 gene editing in butterflies.</title>
        <authorList>
            <person name="Li X."/>
            <person name="Fan D."/>
            <person name="Zhang W."/>
            <person name="Liu G."/>
            <person name="Zhang L."/>
            <person name="Zhao L."/>
            <person name="Fang X."/>
            <person name="Chen L."/>
            <person name="Dong Y."/>
            <person name="Chen Y."/>
            <person name="Ding Y."/>
            <person name="Zhao R."/>
            <person name="Feng M."/>
            <person name="Zhu Y."/>
            <person name="Feng Y."/>
            <person name="Jiang X."/>
            <person name="Zhu D."/>
            <person name="Xiang H."/>
            <person name="Feng X."/>
            <person name="Li S."/>
            <person name="Wang J."/>
            <person name="Zhang G."/>
            <person name="Kronforst M.R."/>
            <person name="Wang W."/>
        </authorList>
    </citation>
    <scope>NUCLEOTIDE SEQUENCE [LARGE SCALE GENOMIC DNA]</scope>
    <source>
        <strain evidence="1">Ya'a_city_454_Px</strain>
        <tissue evidence="1">Whole body</tissue>
    </source>
</reference>
<dbReference type="GO" id="GO:0004725">
    <property type="term" value="F:protein tyrosine phosphatase activity"/>
    <property type="evidence" value="ECO:0007669"/>
    <property type="project" value="InterPro"/>
</dbReference>
<protein>
    <submittedName>
        <fullName evidence="1">M-phase inducer phosphatase</fullName>
    </submittedName>
</protein>